<name>A0A5B8INI6_9ACTN</name>
<dbReference type="PANTHER" id="PTHR11228:SF7">
    <property type="entry name" value="PQQA PEPTIDE CYCLASE"/>
    <property type="match status" value="1"/>
</dbReference>
<dbReference type="KEGG" id="sqz:FQU76_24220"/>
<dbReference type="GO" id="GO:0003824">
    <property type="term" value="F:catalytic activity"/>
    <property type="evidence" value="ECO:0007669"/>
    <property type="project" value="InterPro"/>
</dbReference>
<accession>A0A5B8INI6</accession>
<evidence type="ECO:0000313" key="8">
    <source>
        <dbReference type="Proteomes" id="UP000320580"/>
    </source>
</evidence>
<dbReference type="Proteomes" id="UP000320580">
    <property type="component" value="Chromosome"/>
</dbReference>
<dbReference type="SFLD" id="SFLDF00365">
    <property type="entry name" value="thuricin_CD_(TrnCD-like)"/>
    <property type="match status" value="1"/>
</dbReference>
<evidence type="ECO:0000256" key="4">
    <source>
        <dbReference type="ARBA" id="ARBA00023014"/>
    </source>
</evidence>
<dbReference type="InterPro" id="IPR050377">
    <property type="entry name" value="Radical_SAM_PqqE_MftC-like"/>
</dbReference>
<dbReference type="InterPro" id="IPR007197">
    <property type="entry name" value="rSAM"/>
</dbReference>
<dbReference type="OrthoDB" id="9782387at2"/>
<evidence type="ECO:0000256" key="3">
    <source>
        <dbReference type="ARBA" id="ARBA00023004"/>
    </source>
</evidence>
<keyword evidence="8" id="KW-1185">Reference proteome</keyword>
<dbReference type="Gene3D" id="3.20.20.70">
    <property type="entry name" value="Aldolase class I"/>
    <property type="match status" value="1"/>
</dbReference>
<reference evidence="7 8" key="1">
    <citation type="submission" date="2019-07" db="EMBL/GenBank/DDBJ databases">
        <authorList>
            <person name="Zhu P."/>
        </authorList>
    </citation>
    <scope>NUCLEOTIDE SEQUENCE [LARGE SCALE GENOMIC DNA]</scope>
    <source>
        <strain evidence="7 8">SSL-25</strain>
    </source>
</reference>
<dbReference type="PANTHER" id="PTHR11228">
    <property type="entry name" value="RADICAL SAM DOMAIN PROTEIN"/>
    <property type="match status" value="1"/>
</dbReference>
<evidence type="ECO:0000256" key="5">
    <source>
        <dbReference type="SAM" id="MobiDB-lite"/>
    </source>
</evidence>
<keyword evidence="3" id="KW-0408">Iron</keyword>
<evidence type="ECO:0000256" key="2">
    <source>
        <dbReference type="ARBA" id="ARBA00022723"/>
    </source>
</evidence>
<dbReference type="GO" id="GO:0051536">
    <property type="term" value="F:iron-sulfur cluster binding"/>
    <property type="evidence" value="ECO:0007669"/>
    <property type="project" value="UniProtKB-KW"/>
</dbReference>
<evidence type="ECO:0000256" key="1">
    <source>
        <dbReference type="ARBA" id="ARBA00022691"/>
    </source>
</evidence>
<dbReference type="EMBL" id="CP042266">
    <property type="protein sequence ID" value="QDY79109.1"/>
    <property type="molecule type" value="Genomic_DNA"/>
</dbReference>
<dbReference type="GO" id="GO:0046872">
    <property type="term" value="F:metal ion binding"/>
    <property type="evidence" value="ECO:0007669"/>
    <property type="project" value="UniProtKB-KW"/>
</dbReference>
<organism evidence="7 8">
    <name type="scientific">Streptomyces qinzhouensis</name>
    <dbReference type="NCBI Taxonomy" id="2599401"/>
    <lineage>
        <taxon>Bacteria</taxon>
        <taxon>Bacillati</taxon>
        <taxon>Actinomycetota</taxon>
        <taxon>Actinomycetes</taxon>
        <taxon>Kitasatosporales</taxon>
        <taxon>Streptomycetaceae</taxon>
        <taxon>Streptomyces</taxon>
    </lineage>
</organism>
<feature type="domain" description="Radical SAM core" evidence="6">
    <location>
        <begin position="17"/>
        <end position="170"/>
    </location>
</feature>
<gene>
    <name evidence="7" type="ORF">FQU76_24220</name>
</gene>
<feature type="region of interest" description="Disordered" evidence="5">
    <location>
        <begin position="254"/>
        <end position="289"/>
    </location>
</feature>
<proteinExistence type="predicted"/>
<keyword evidence="1" id="KW-0949">S-adenosyl-L-methionine</keyword>
<protein>
    <submittedName>
        <fullName evidence="7">Radical SAM protein</fullName>
    </submittedName>
</protein>
<evidence type="ECO:0000259" key="6">
    <source>
        <dbReference type="Pfam" id="PF04055"/>
    </source>
</evidence>
<evidence type="ECO:0000313" key="7">
    <source>
        <dbReference type="EMBL" id="QDY79109.1"/>
    </source>
</evidence>
<dbReference type="InterPro" id="IPR013785">
    <property type="entry name" value="Aldolase_TIM"/>
</dbReference>
<dbReference type="SFLD" id="SFLDS00029">
    <property type="entry name" value="Radical_SAM"/>
    <property type="match status" value="1"/>
</dbReference>
<dbReference type="SFLD" id="SFLDG01216">
    <property type="entry name" value="thioether_bond_formation_requi"/>
    <property type="match status" value="1"/>
</dbReference>
<keyword evidence="4" id="KW-0411">Iron-sulfur</keyword>
<dbReference type="AlphaFoldDB" id="A0A5B8INI6"/>
<dbReference type="InterPro" id="IPR058240">
    <property type="entry name" value="rSAM_sf"/>
</dbReference>
<keyword evidence="2" id="KW-0479">Metal-binding</keyword>
<dbReference type="SUPFAM" id="SSF102114">
    <property type="entry name" value="Radical SAM enzymes"/>
    <property type="match status" value="1"/>
</dbReference>
<dbReference type="Pfam" id="PF04055">
    <property type="entry name" value="Radical_SAM"/>
    <property type="match status" value="1"/>
</dbReference>
<dbReference type="CDD" id="cd01335">
    <property type="entry name" value="Radical_SAM"/>
    <property type="match status" value="1"/>
</dbReference>
<sequence>MTIAPEAPAPLRFLSLEITGRCQLTCPSHCYAQAGPTRGHGTMALGDWLRIIDEAVALGATTLQVIGGEPTLHPGFTELVEHALRLGVNVRVYSNLQRIREDHWALFEHPSATVATTVYSDEPAEHDAITARRGSHAATVGNVAEALRRGVSVHVAVVDLGGGQRAEEARAAMLALGVRSVHLDRVRPVGNATDGLPSASALCGRCGMGKAAVLPDGSVAVCEIGRFLTGGSVAGGASLAAVLADGRWAEATARVPRRPGADPCPPDCAPSNDTCGPSKGDTCNPAEDL</sequence>
<dbReference type="SFLD" id="SFLDG01067">
    <property type="entry name" value="SPASM/twitch_domain_containing"/>
    <property type="match status" value="1"/>
</dbReference>
<dbReference type="SFLD" id="SFLDG01386">
    <property type="entry name" value="main_SPASM_domain-containing"/>
    <property type="match status" value="1"/>
</dbReference>